<name>A0A5N6PQ61_9ASTR</name>
<keyword evidence="3" id="KW-1185">Reference proteome</keyword>
<dbReference type="AlphaFoldDB" id="A0A5N6PQ61"/>
<dbReference type="Proteomes" id="UP000326396">
    <property type="component" value="Linkage Group LG11"/>
</dbReference>
<evidence type="ECO:0000313" key="3">
    <source>
        <dbReference type="Proteomes" id="UP000326396"/>
    </source>
</evidence>
<keyword evidence="1" id="KW-0175">Coiled coil</keyword>
<dbReference type="EMBL" id="SZYD01000003">
    <property type="protein sequence ID" value="KAD6795210.1"/>
    <property type="molecule type" value="Genomic_DNA"/>
</dbReference>
<feature type="coiled-coil region" evidence="1">
    <location>
        <begin position="21"/>
        <end position="48"/>
    </location>
</feature>
<accession>A0A5N6PQ61</accession>
<evidence type="ECO:0000256" key="1">
    <source>
        <dbReference type="SAM" id="Coils"/>
    </source>
</evidence>
<gene>
    <name evidence="2" type="ORF">E3N88_06106</name>
</gene>
<organism evidence="2 3">
    <name type="scientific">Mikania micrantha</name>
    <name type="common">bitter vine</name>
    <dbReference type="NCBI Taxonomy" id="192012"/>
    <lineage>
        <taxon>Eukaryota</taxon>
        <taxon>Viridiplantae</taxon>
        <taxon>Streptophyta</taxon>
        <taxon>Embryophyta</taxon>
        <taxon>Tracheophyta</taxon>
        <taxon>Spermatophyta</taxon>
        <taxon>Magnoliopsida</taxon>
        <taxon>eudicotyledons</taxon>
        <taxon>Gunneridae</taxon>
        <taxon>Pentapetalae</taxon>
        <taxon>asterids</taxon>
        <taxon>campanulids</taxon>
        <taxon>Asterales</taxon>
        <taxon>Asteraceae</taxon>
        <taxon>Asteroideae</taxon>
        <taxon>Heliantheae alliance</taxon>
        <taxon>Eupatorieae</taxon>
        <taxon>Mikania</taxon>
    </lineage>
</organism>
<reference evidence="2 3" key="1">
    <citation type="submission" date="2019-05" db="EMBL/GenBank/DDBJ databases">
        <title>Mikania micrantha, genome provides insights into the molecular mechanism of rapid growth.</title>
        <authorList>
            <person name="Liu B."/>
        </authorList>
    </citation>
    <scope>NUCLEOTIDE SEQUENCE [LARGE SCALE GENOMIC DNA]</scope>
    <source>
        <strain evidence="2">NLD-2019</strain>
        <tissue evidence="2">Leaf</tissue>
    </source>
</reference>
<sequence>MHPKIETKTVKTNVYPGQKERKKEKERAREIEIERKRKRRQRERVETECVDRLRSAWVVGAWVSDRPYNGLRSGGVEKGRSRGGVEKKIGGGDWYPVFGGGRPVVRWWRG</sequence>
<evidence type="ECO:0000313" key="2">
    <source>
        <dbReference type="EMBL" id="KAD6795210.1"/>
    </source>
</evidence>
<proteinExistence type="predicted"/>
<protein>
    <submittedName>
        <fullName evidence="2">Uncharacterized protein</fullName>
    </submittedName>
</protein>
<comment type="caution">
    <text evidence="2">The sequence shown here is derived from an EMBL/GenBank/DDBJ whole genome shotgun (WGS) entry which is preliminary data.</text>
</comment>